<reference evidence="1 2" key="1">
    <citation type="submission" date="2019-08" db="EMBL/GenBank/DDBJ databases">
        <authorList>
            <person name="Dong K."/>
        </authorList>
    </citation>
    <scope>NUCLEOTIDE SEQUENCE [LARGE SCALE GENOMIC DNA]</scope>
    <source>
        <strain evidence="1 2">K-1</strain>
    </source>
</reference>
<comment type="caution">
    <text evidence="1">The sequence shown here is derived from an EMBL/GenBank/DDBJ whole genome shotgun (WGS) entry which is preliminary data.</text>
</comment>
<dbReference type="EMBL" id="VRSX01000003">
    <property type="protein sequence ID" value="TXK11180.1"/>
    <property type="molecule type" value="Genomic_DNA"/>
</dbReference>
<name>A0A5C8I010_9MICO</name>
<evidence type="ECO:0000313" key="2">
    <source>
        <dbReference type="Proteomes" id="UP000321949"/>
    </source>
</evidence>
<gene>
    <name evidence="1" type="ORF">FVP74_07460</name>
</gene>
<organism evidence="1 2">
    <name type="scientific">Microbacterium saccharophilum</name>
    <dbReference type="NCBI Taxonomy" id="1213358"/>
    <lineage>
        <taxon>Bacteria</taxon>
        <taxon>Bacillati</taxon>
        <taxon>Actinomycetota</taxon>
        <taxon>Actinomycetes</taxon>
        <taxon>Micrococcales</taxon>
        <taxon>Microbacteriaceae</taxon>
        <taxon>Microbacterium</taxon>
    </lineage>
</organism>
<dbReference type="AlphaFoldDB" id="A0A5C8I010"/>
<protein>
    <submittedName>
        <fullName evidence="1">Uncharacterized protein</fullName>
    </submittedName>
</protein>
<dbReference type="Proteomes" id="UP000321949">
    <property type="component" value="Unassembled WGS sequence"/>
</dbReference>
<evidence type="ECO:0000313" key="1">
    <source>
        <dbReference type="EMBL" id="TXK11180.1"/>
    </source>
</evidence>
<dbReference type="RefSeq" id="WP_147051386.1">
    <property type="nucleotide sequence ID" value="NZ_JAKNUV010000003.1"/>
</dbReference>
<keyword evidence="2" id="KW-1185">Reference proteome</keyword>
<proteinExistence type="predicted"/>
<sequence>MPQYGDGYKNPKLRRAAEEHLISEDSAAREWSDGHIGVRVLSSDGDSAEVLIGRQLQPGAVQVVSETTDRTEISRTPSGEIAVYFGGASCDRRTIELERVLSRTTVSITADAFALTEPQISFFVGPHQILEAGPHQLILDVEVRIPVGGGLTPTGYNFRTWVALTCAANDGSLTITSPGAPGSFTIPVTIASKDAQGNPVSLQRQYVIVDTTLELPSGAVAEQRACTVVLRELGEDEVGPLILLPGDDLVVGGPDWKKLSLGERLRQFHRLNPVRRPISLQDMRDTPVPSRKAISWIKRRPSV</sequence>
<accession>A0A5C8I010</accession>